<keyword evidence="3" id="KW-1185">Reference proteome</keyword>
<feature type="compositionally biased region" description="Low complexity" evidence="1">
    <location>
        <begin position="79"/>
        <end position="92"/>
    </location>
</feature>
<name>A0ABD2YHW5_9GENT</name>
<evidence type="ECO:0000313" key="3">
    <source>
        <dbReference type="Proteomes" id="UP001630127"/>
    </source>
</evidence>
<feature type="compositionally biased region" description="Polar residues" evidence="1">
    <location>
        <begin position="54"/>
        <end position="71"/>
    </location>
</feature>
<evidence type="ECO:0000256" key="1">
    <source>
        <dbReference type="SAM" id="MobiDB-lite"/>
    </source>
</evidence>
<dbReference type="AlphaFoldDB" id="A0ABD2YHW5"/>
<organism evidence="2 3">
    <name type="scientific">Cinchona calisaya</name>
    <dbReference type="NCBI Taxonomy" id="153742"/>
    <lineage>
        <taxon>Eukaryota</taxon>
        <taxon>Viridiplantae</taxon>
        <taxon>Streptophyta</taxon>
        <taxon>Embryophyta</taxon>
        <taxon>Tracheophyta</taxon>
        <taxon>Spermatophyta</taxon>
        <taxon>Magnoliopsida</taxon>
        <taxon>eudicotyledons</taxon>
        <taxon>Gunneridae</taxon>
        <taxon>Pentapetalae</taxon>
        <taxon>asterids</taxon>
        <taxon>lamiids</taxon>
        <taxon>Gentianales</taxon>
        <taxon>Rubiaceae</taxon>
        <taxon>Cinchonoideae</taxon>
        <taxon>Cinchoneae</taxon>
        <taxon>Cinchona</taxon>
    </lineage>
</organism>
<dbReference type="EMBL" id="JBJUIK010000013">
    <property type="protein sequence ID" value="KAL3506999.1"/>
    <property type="molecule type" value="Genomic_DNA"/>
</dbReference>
<evidence type="ECO:0000313" key="2">
    <source>
        <dbReference type="EMBL" id="KAL3506999.1"/>
    </source>
</evidence>
<dbReference type="Proteomes" id="UP001630127">
    <property type="component" value="Unassembled WGS sequence"/>
</dbReference>
<proteinExistence type="predicted"/>
<feature type="region of interest" description="Disordered" evidence="1">
    <location>
        <begin position="1"/>
        <end position="29"/>
    </location>
</feature>
<comment type="caution">
    <text evidence="2">The sequence shown here is derived from an EMBL/GenBank/DDBJ whole genome shotgun (WGS) entry which is preliminary data.</text>
</comment>
<protein>
    <submittedName>
        <fullName evidence="2">Uncharacterized protein</fullName>
    </submittedName>
</protein>
<accession>A0ABD2YHW5</accession>
<sequence>MGNQGPSIEFKQNIIPAKTQKVGGKQGNQTSKWVQVVKKVPKNSPHQIQISAALTNISQPKDQGTQVVTHPSNEEQADSSTTNVSNKKNSSSEPFPTLSTIEEILESNLVVSPIIILQHSPQ</sequence>
<gene>
    <name evidence="2" type="ORF">ACH5RR_032381</name>
</gene>
<feature type="region of interest" description="Disordered" evidence="1">
    <location>
        <begin position="54"/>
        <end position="95"/>
    </location>
</feature>
<reference evidence="2 3" key="1">
    <citation type="submission" date="2024-11" db="EMBL/GenBank/DDBJ databases">
        <title>A near-complete genome assembly of Cinchona calisaya.</title>
        <authorList>
            <person name="Lian D.C."/>
            <person name="Zhao X.W."/>
            <person name="Wei L."/>
        </authorList>
    </citation>
    <scope>NUCLEOTIDE SEQUENCE [LARGE SCALE GENOMIC DNA]</scope>
    <source>
        <tissue evidence="2">Nenye</tissue>
    </source>
</reference>